<dbReference type="RefSeq" id="WP_031182957.1">
    <property type="nucleotide sequence ID" value="NZ_CP032230.1"/>
</dbReference>
<keyword evidence="1" id="KW-0614">Plasmid</keyword>
<dbReference type="OrthoDB" id="4338900at2"/>
<proteinExistence type="predicted"/>
<name>A0A4P6U4W6_STRSO</name>
<reference evidence="1 2" key="1">
    <citation type="submission" date="2018-08" db="EMBL/GenBank/DDBJ databases">
        <title>The complete genome sequence of Streptomyces seoulensis, a pioneer strain for nickel superoxide dismutase discovery.</title>
        <authorList>
            <person name="Shin J."/>
            <person name="Lee J.-S."/>
            <person name="Lee E.-J."/>
            <person name="Youn H.-D."/>
        </authorList>
    </citation>
    <scope>NUCLEOTIDE SEQUENCE [LARGE SCALE GENOMIC DNA]</scope>
    <source>
        <strain evidence="1 2">KCTC 9819</strain>
        <plasmid evidence="1 2">unnamed</plasmid>
    </source>
</reference>
<accession>A0A4P6U4W6</accession>
<dbReference type="Proteomes" id="UP000292547">
    <property type="component" value="Plasmid unnamed"/>
</dbReference>
<organism evidence="1 2">
    <name type="scientific">Streptomyces seoulensis</name>
    <dbReference type="NCBI Taxonomy" id="73044"/>
    <lineage>
        <taxon>Bacteria</taxon>
        <taxon>Bacillati</taxon>
        <taxon>Actinomycetota</taxon>
        <taxon>Actinomycetes</taxon>
        <taxon>Kitasatosporales</taxon>
        <taxon>Streptomycetaceae</taxon>
        <taxon>Streptomyces</taxon>
    </lineage>
</organism>
<geneLocation type="plasmid" evidence="1">
    <name>unnamed</name>
</geneLocation>
<sequence length="428" mass="45735">MNHTDPTARPPLLAAALALELDRDAASTGESADYWRGMTRAVELLRILNQDEPAAPVLVSPPPDHAPLRDRVAAAARTVSLRLGPNALAMAERGEPIILSGGEADMVADAVLAVLPESGRAATLLDAAEAIDAETRQLKADGVLEPDKFRPCRDVAEQLRRLAAEAPTCTPGQPCNAAVMHRLGNLATTHGPHLWVVQPGMDPVRCPGTPMPQSEAGEAPTVTSNTDGGVILHLPEITHLDTQVWSVDIGLTPEGLAALRAVLNGAEAPQPDTEARPRQASWRVETYDPDAGEWAPGSHFLCREAAVERRDTATERAPRWADDTPVQRRIVRETTTYSVEPPSTGVPTLLQLADADPEYREVLLKRGDEMTAVSQPAADGGEETPLTVTTHPTRCWPCMTDDCPTGPHQVDDMPDVACGCGCVSEGTR</sequence>
<dbReference type="AlphaFoldDB" id="A0A4P6U4W6"/>
<evidence type="ECO:0000313" key="1">
    <source>
        <dbReference type="EMBL" id="QBJ94463.1"/>
    </source>
</evidence>
<keyword evidence="2" id="KW-1185">Reference proteome</keyword>
<dbReference type="KEGG" id="sseo:D0Z67_29275"/>
<protein>
    <submittedName>
        <fullName evidence="1">Uncharacterized protein</fullName>
    </submittedName>
</protein>
<dbReference type="GeneID" id="300102990"/>
<dbReference type="STRING" id="73044.GCA_000725795_04846"/>
<evidence type="ECO:0000313" key="2">
    <source>
        <dbReference type="Proteomes" id="UP000292547"/>
    </source>
</evidence>
<dbReference type="EMBL" id="CP032230">
    <property type="protein sequence ID" value="QBJ94463.1"/>
    <property type="molecule type" value="Genomic_DNA"/>
</dbReference>
<gene>
    <name evidence="1" type="ORF">D0Z67_29275</name>
</gene>